<keyword evidence="7" id="KW-0227">DNA damage</keyword>
<evidence type="ECO:0000313" key="18">
    <source>
        <dbReference type="Proteomes" id="UP001372338"/>
    </source>
</evidence>
<dbReference type="GO" id="GO:0051301">
    <property type="term" value="P:cell division"/>
    <property type="evidence" value="ECO:0007669"/>
    <property type="project" value="UniProtKB-KW"/>
</dbReference>
<comment type="similarity">
    <text evidence="3">Belongs to the BABAM1 family.</text>
</comment>
<dbReference type="EMBL" id="JAYWIO010000002">
    <property type="protein sequence ID" value="KAK7283210.1"/>
    <property type="molecule type" value="Genomic_DNA"/>
</dbReference>
<dbReference type="GO" id="GO:0070552">
    <property type="term" value="C:BRISC complex"/>
    <property type="evidence" value="ECO:0007669"/>
    <property type="project" value="InterPro"/>
</dbReference>
<gene>
    <name evidence="17" type="ORF">RIF29_12588</name>
</gene>
<evidence type="ECO:0000256" key="5">
    <source>
        <dbReference type="ARBA" id="ARBA00022490"/>
    </source>
</evidence>
<comment type="subcellular location">
    <subcellularLocation>
        <location evidence="2">Cytoplasm</location>
    </subcellularLocation>
    <subcellularLocation>
        <location evidence="1">Nucleus</location>
    </subcellularLocation>
</comment>
<dbReference type="GO" id="GO:0006281">
    <property type="term" value="P:DNA repair"/>
    <property type="evidence" value="ECO:0007669"/>
    <property type="project" value="UniProtKB-KW"/>
</dbReference>
<evidence type="ECO:0000256" key="8">
    <source>
        <dbReference type="ARBA" id="ARBA00022776"/>
    </source>
</evidence>
<evidence type="ECO:0000256" key="10">
    <source>
        <dbReference type="ARBA" id="ARBA00022853"/>
    </source>
</evidence>
<keyword evidence="11" id="KW-0234">DNA repair</keyword>
<evidence type="ECO:0000256" key="1">
    <source>
        <dbReference type="ARBA" id="ARBA00004123"/>
    </source>
</evidence>
<keyword evidence="5" id="KW-0963">Cytoplasm</keyword>
<keyword evidence="9" id="KW-0833">Ubl conjugation pathway</keyword>
<organism evidence="17 18">
    <name type="scientific">Crotalaria pallida</name>
    <name type="common">Smooth rattlebox</name>
    <name type="synonym">Crotalaria striata</name>
    <dbReference type="NCBI Taxonomy" id="3830"/>
    <lineage>
        <taxon>Eukaryota</taxon>
        <taxon>Viridiplantae</taxon>
        <taxon>Streptophyta</taxon>
        <taxon>Embryophyta</taxon>
        <taxon>Tracheophyta</taxon>
        <taxon>Spermatophyta</taxon>
        <taxon>Magnoliopsida</taxon>
        <taxon>eudicotyledons</taxon>
        <taxon>Gunneridae</taxon>
        <taxon>Pentapetalae</taxon>
        <taxon>rosids</taxon>
        <taxon>fabids</taxon>
        <taxon>Fabales</taxon>
        <taxon>Fabaceae</taxon>
        <taxon>Papilionoideae</taxon>
        <taxon>50 kb inversion clade</taxon>
        <taxon>genistoids sensu lato</taxon>
        <taxon>core genistoids</taxon>
        <taxon>Crotalarieae</taxon>
        <taxon>Crotalaria</taxon>
    </lineage>
</organism>
<keyword evidence="6" id="KW-0132">Cell division</keyword>
<dbReference type="GO" id="GO:0005737">
    <property type="term" value="C:cytoplasm"/>
    <property type="evidence" value="ECO:0007669"/>
    <property type="project" value="UniProtKB-SubCell"/>
</dbReference>
<evidence type="ECO:0000256" key="6">
    <source>
        <dbReference type="ARBA" id="ARBA00022618"/>
    </source>
</evidence>
<dbReference type="Gene3D" id="3.40.50.410">
    <property type="entry name" value="von Willebrand factor, type A domain"/>
    <property type="match status" value="1"/>
</dbReference>
<evidence type="ECO:0000256" key="2">
    <source>
        <dbReference type="ARBA" id="ARBA00004496"/>
    </source>
</evidence>
<dbReference type="InterPro" id="IPR026126">
    <property type="entry name" value="BABAM1"/>
</dbReference>
<sequence>MEVTMMEGRGVGVGVGGRENNNNSKSKRDGGGGDDDGSISDSNSNSNRYALKAMRMNSEDIIICVDVDPQCLVEMKATATNGRPLTRLDSIKQSILLFVNSKLTVNPDHRFAFATLSNSVSWLRKEFSSEIESAIAAMRGLSAAPSSGQPDLTNLFRLATHEAKKSRSQGRILRVILFYCRSSVRPHHQWPLNHKLFTLDVMYLHDKPGPDNCPQEVYDTLVEALEHVSEYEGYILESGQGLTRVVLRQVLILLSHPQQRCIQEYLDIPKSLTKKAPQVEPMATDDSIPVSSQ</sequence>
<evidence type="ECO:0000256" key="14">
    <source>
        <dbReference type="ARBA" id="ARBA00030984"/>
    </source>
</evidence>
<dbReference type="PANTHER" id="PTHR15660">
    <property type="entry name" value="BRISC AND BRCA1-A COMPLEX MEMBER 1"/>
    <property type="match status" value="1"/>
</dbReference>
<dbReference type="GO" id="GO:0006325">
    <property type="term" value="P:chromatin organization"/>
    <property type="evidence" value="ECO:0007669"/>
    <property type="project" value="UniProtKB-KW"/>
</dbReference>
<evidence type="ECO:0000256" key="3">
    <source>
        <dbReference type="ARBA" id="ARBA00010809"/>
    </source>
</evidence>
<dbReference type="PANTHER" id="PTHR15660:SF1">
    <property type="entry name" value="BRISC AND BRCA1-A COMPLEX MEMBER 1"/>
    <property type="match status" value="1"/>
</dbReference>
<dbReference type="InterPro" id="IPR036465">
    <property type="entry name" value="vWFA_dom_sf"/>
</dbReference>
<evidence type="ECO:0000256" key="13">
    <source>
        <dbReference type="ARBA" id="ARBA00023306"/>
    </source>
</evidence>
<accession>A0AAN9INA6</accession>
<evidence type="ECO:0000256" key="15">
    <source>
        <dbReference type="ARBA" id="ARBA00031038"/>
    </source>
</evidence>
<dbReference type="CDD" id="cd21502">
    <property type="entry name" value="vWA_BABAM1"/>
    <property type="match status" value="1"/>
</dbReference>
<keyword evidence="13" id="KW-0131">Cell cycle</keyword>
<proteinExistence type="inferred from homology"/>
<feature type="region of interest" description="Disordered" evidence="16">
    <location>
        <begin position="1"/>
        <end position="44"/>
    </location>
</feature>
<dbReference type="GO" id="GO:0045739">
    <property type="term" value="P:positive regulation of DNA repair"/>
    <property type="evidence" value="ECO:0007669"/>
    <property type="project" value="InterPro"/>
</dbReference>
<dbReference type="AlphaFoldDB" id="A0AAN9INA6"/>
<evidence type="ECO:0000256" key="16">
    <source>
        <dbReference type="SAM" id="MobiDB-lite"/>
    </source>
</evidence>
<keyword evidence="10" id="KW-0156">Chromatin regulator</keyword>
<dbReference type="SUPFAM" id="SSF53300">
    <property type="entry name" value="vWA-like"/>
    <property type="match status" value="1"/>
</dbReference>
<protein>
    <recommendedName>
        <fullName evidence="4">BRISC and BRCA1-A complex member 1</fullName>
    </recommendedName>
    <alternativeName>
        <fullName evidence="14">Mediator of RAP80 interactions and targeting subunit of 40 kDa</fullName>
    </alternativeName>
    <alternativeName>
        <fullName evidence="15">New component of the BRCA1-A complex</fullName>
    </alternativeName>
</protein>
<keyword evidence="12" id="KW-0539">Nucleus</keyword>
<name>A0AAN9INA6_CROPI</name>
<evidence type="ECO:0000256" key="4">
    <source>
        <dbReference type="ARBA" id="ARBA00019437"/>
    </source>
</evidence>
<reference evidence="17 18" key="1">
    <citation type="submission" date="2024-01" db="EMBL/GenBank/DDBJ databases">
        <title>The genomes of 5 underutilized Papilionoideae crops provide insights into root nodulation and disease resistanc.</title>
        <authorList>
            <person name="Yuan L."/>
        </authorList>
    </citation>
    <scope>NUCLEOTIDE SEQUENCE [LARGE SCALE GENOMIC DNA]</scope>
    <source>
        <strain evidence="17">ZHUSHIDOU_FW_LH</strain>
        <tissue evidence="17">Leaf</tissue>
    </source>
</reference>
<comment type="caution">
    <text evidence="17">The sequence shown here is derived from an EMBL/GenBank/DDBJ whole genome shotgun (WGS) entry which is preliminary data.</text>
</comment>
<evidence type="ECO:0000313" key="17">
    <source>
        <dbReference type="EMBL" id="KAK7283210.1"/>
    </source>
</evidence>
<evidence type="ECO:0000256" key="9">
    <source>
        <dbReference type="ARBA" id="ARBA00022786"/>
    </source>
</evidence>
<dbReference type="Proteomes" id="UP001372338">
    <property type="component" value="Unassembled WGS sequence"/>
</dbReference>
<keyword evidence="18" id="KW-1185">Reference proteome</keyword>
<evidence type="ECO:0000256" key="12">
    <source>
        <dbReference type="ARBA" id="ARBA00023242"/>
    </source>
</evidence>
<keyword evidence="8" id="KW-0498">Mitosis</keyword>
<evidence type="ECO:0000256" key="7">
    <source>
        <dbReference type="ARBA" id="ARBA00022763"/>
    </source>
</evidence>
<evidence type="ECO:0000256" key="11">
    <source>
        <dbReference type="ARBA" id="ARBA00023204"/>
    </source>
</evidence>